<reference evidence="1 2" key="1">
    <citation type="submission" date="2020-03" db="EMBL/GenBank/DDBJ databases">
        <title>Is there a link between lipid content and antibiotic production in Streptomyces?</title>
        <authorList>
            <person name="David M."/>
            <person name="Lejeune C."/>
            <person name="Abreu S."/>
            <person name="Thibessard A."/>
            <person name="Leblond P."/>
            <person name="Chaminade P."/>
            <person name="Virolle M.-J."/>
        </authorList>
    </citation>
    <scope>NUCLEOTIDE SEQUENCE [LARGE SCALE GENOMIC DNA]</scope>
    <source>
        <strain evidence="1 2">DSM 41481</strain>
    </source>
</reference>
<gene>
    <name evidence="1" type="ORF">HCX60_36410</name>
</gene>
<sequence>MRHRLPGADLPDPVRAWQGQLMMTHVKAFVTLCTDGAKAEAGVSS</sequence>
<evidence type="ECO:0000313" key="2">
    <source>
        <dbReference type="Proteomes" id="UP000502504"/>
    </source>
</evidence>
<proteinExistence type="predicted"/>
<dbReference type="Proteomes" id="UP000502504">
    <property type="component" value="Chromosome"/>
</dbReference>
<dbReference type="RefSeq" id="WP_167797320.1">
    <property type="nucleotide sequence ID" value="NZ_CM007717.1"/>
</dbReference>
<evidence type="ECO:0000313" key="1">
    <source>
        <dbReference type="EMBL" id="QIT48335.1"/>
    </source>
</evidence>
<dbReference type="EMBL" id="CP050692">
    <property type="protein sequence ID" value="QIT48335.1"/>
    <property type="molecule type" value="Genomic_DNA"/>
</dbReference>
<dbReference type="AlphaFoldDB" id="A0AAE7CP08"/>
<name>A0AAE7CP08_STRAT</name>
<organism evidence="1 2">
    <name type="scientific">Streptomyces antibioticus</name>
    <dbReference type="NCBI Taxonomy" id="1890"/>
    <lineage>
        <taxon>Bacteria</taxon>
        <taxon>Bacillati</taxon>
        <taxon>Actinomycetota</taxon>
        <taxon>Actinomycetes</taxon>
        <taxon>Kitasatosporales</taxon>
        <taxon>Streptomycetaceae</taxon>
        <taxon>Streptomyces</taxon>
    </lineage>
</organism>
<accession>A0AAE7CP08</accession>
<protein>
    <submittedName>
        <fullName evidence="1">Uncharacterized protein</fullName>
    </submittedName>
</protein>